<accession>A0A0S2FAI0</accession>
<dbReference type="InterPro" id="IPR025240">
    <property type="entry name" value="DUF4189"/>
</dbReference>
<dbReference type="KEGG" id="lab:LA76x_2410"/>
<reference evidence="2 3" key="1">
    <citation type="journal article" date="2015" name="BMC Genomics">
        <title>Comparative genomics and metabolic profiling of the genus Lysobacter.</title>
        <authorList>
            <person name="de Bruijn I."/>
            <person name="Cheng X."/>
            <person name="de Jager V."/>
            <person name="Exposito R.G."/>
            <person name="Watrous J."/>
            <person name="Patel N."/>
            <person name="Postma J."/>
            <person name="Dorrestein P.C."/>
            <person name="Kobayashi D."/>
            <person name="Raaijmakers J.M."/>
        </authorList>
    </citation>
    <scope>NUCLEOTIDE SEQUENCE [LARGE SCALE GENOMIC DNA]</scope>
    <source>
        <strain evidence="2 3">76</strain>
    </source>
</reference>
<keyword evidence="3" id="KW-1185">Reference proteome</keyword>
<sequence>MAQCPAGIPSAGNPQCIPPSAWPQNAPAGAAAPAGPTWKLTWGAIAIDLDSGDVGTAVGKASKRKAEREALNRCEASGAKGCRQVLFAYENQCAVIAWPSVVGVGAGVIAQSAATVEAASEIALKRCVGTSVGDSGGCRIVYSECSEPVLGPP</sequence>
<organism evidence="2 3">
    <name type="scientific">Lysobacter antibioticus</name>
    <dbReference type="NCBI Taxonomy" id="84531"/>
    <lineage>
        <taxon>Bacteria</taxon>
        <taxon>Pseudomonadati</taxon>
        <taxon>Pseudomonadota</taxon>
        <taxon>Gammaproteobacteria</taxon>
        <taxon>Lysobacterales</taxon>
        <taxon>Lysobacteraceae</taxon>
        <taxon>Lysobacter</taxon>
    </lineage>
</organism>
<protein>
    <recommendedName>
        <fullName evidence="1">DUF4189 domain-containing protein</fullName>
    </recommendedName>
</protein>
<dbReference type="Pfam" id="PF13827">
    <property type="entry name" value="DUF4189"/>
    <property type="match status" value="1"/>
</dbReference>
<dbReference type="Proteomes" id="UP000060787">
    <property type="component" value="Chromosome"/>
</dbReference>
<evidence type="ECO:0000259" key="1">
    <source>
        <dbReference type="Pfam" id="PF13827"/>
    </source>
</evidence>
<name>A0A0S2FAI0_LYSAN</name>
<proteinExistence type="predicted"/>
<dbReference type="EMBL" id="CP011129">
    <property type="protein sequence ID" value="ALN80540.1"/>
    <property type="molecule type" value="Genomic_DNA"/>
</dbReference>
<evidence type="ECO:0000313" key="3">
    <source>
        <dbReference type="Proteomes" id="UP000060787"/>
    </source>
</evidence>
<gene>
    <name evidence="2" type="ORF">LA76x_2410</name>
</gene>
<dbReference type="AlphaFoldDB" id="A0A0S2FAI0"/>
<evidence type="ECO:0000313" key="2">
    <source>
        <dbReference type="EMBL" id="ALN80540.1"/>
    </source>
</evidence>
<feature type="domain" description="DUF4189" evidence="1">
    <location>
        <begin position="42"/>
        <end position="145"/>
    </location>
</feature>
<dbReference type="PATRIC" id="fig|84531.8.peg.2419"/>